<proteinExistence type="predicted"/>
<dbReference type="Proteomes" id="UP000000447">
    <property type="component" value="Plasmid unnamed"/>
</dbReference>
<evidence type="ECO:0000313" key="1">
    <source>
        <dbReference type="EMBL" id="ACM06883.1"/>
    </source>
</evidence>
<sequence length="38" mass="4137">MLRRFPVPLGGRVGLSGCPVREESSELLRGHRGVIAHP</sequence>
<protein>
    <submittedName>
        <fullName evidence="1">Uncharacterized protein</fullName>
    </submittedName>
</protein>
<accession>B9L376</accession>
<dbReference type="AlphaFoldDB" id="B9L376"/>
<keyword evidence="1" id="KW-0614">Plasmid</keyword>
<evidence type="ECO:0000313" key="2">
    <source>
        <dbReference type="Proteomes" id="UP000000447"/>
    </source>
</evidence>
<organism evidence="1 2">
    <name type="scientific">Thermomicrobium roseum (strain ATCC 27502 / DSM 5159 / P-2)</name>
    <dbReference type="NCBI Taxonomy" id="309801"/>
    <lineage>
        <taxon>Bacteria</taxon>
        <taxon>Pseudomonadati</taxon>
        <taxon>Thermomicrobiota</taxon>
        <taxon>Thermomicrobia</taxon>
        <taxon>Thermomicrobiales</taxon>
        <taxon>Thermomicrobiaceae</taxon>
        <taxon>Thermomicrobium</taxon>
    </lineage>
</organism>
<dbReference type="KEGG" id="tro:trd_A0240"/>
<keyword evidence="2" id="KW-1185">Reference proteome</keyword>
<dbReference type="HOGENOM" id="CLU_3334171_0_0_0"/>
<gene>
    <name evidence="1" type="ordered locus">trd_A0240</name>
</gene>
<dbReference type="EMBL" id="CP001276">
    <property type="protein sequence ID" value="ACM06883.1"/>
    <property type="molecule type" value="Genomic_DNA"/>
</dbReference>
<reference evidence="1 2" key="1">
    <citation type="journal article" date="2009" name="PLoS ONE">
        <title>Complete genome sequence of the aerobic CO-oxidizing thermophile Thermomicrobium roseum.</title>
        <authorList>
            <person name="Wu D."/>
            <person name="Raymond J."/>
            <person name="Wu M."/>
            <person name="Chatterji S."/>
            <person name="Ren Q."/>
            <person name="Graham J.E."/>
            <person name="Bryant D.A."/>
            <person name="Robb F."/>
            <person name="Colman A."/>
            <person name="Tallon L.J."/>
            <person name="Badger J.H."/>
            <person name="Madupu R."/>
            <person name="Ward N.L."/>
            <person name="Eisen J.A."/>
        </authorList>
    </citation>
    <scope>NUCLEOTIDE SEQUENCE [LARGE SCALE GENOMIC DNA]</scope>
    <source>
        <strain evidence="2">ATCC 27502 / DSM 5159 / P-2</strain>
        <plasmid evidence="1">unnamed</plasmid>
    </source>
</reference>
<geneLocation type="plasmid" evidence="2">
    <name>Tros</name>
</geneLocation>
<name>B9L376_THERP</name>